<evidence type="ECO:0000256" key="3">
    <source>
        <dbReference type="ARBA" id="ARBA00022840"/>
    </source>
</evidence>
<protein>
    <recommendedName>
        <fullName evidence="5">DNA mismatch repair proteins mutS family domain-containing protein</fullName>
    </recommendedName>
</protein>
<dbReference type="GO" id="GO:0005524">
    <property type="term" value="F:ATP binding"/>
    <property type="evidence" value="ECO:0007669"/>
    <property type="project" value="UniProtKB-KW"/>
</dbReference>
<proteinExistence type="inferred from homology"/>
<dbReference type="SMART" id="SM00534">
    <property type="entry name" value="MUTSac"/>
    <property type="match status" value="1"/>
</dbReference>
<keyword evidence="2" id="KW-0547">Nucleotide-binding</keyword>
<name>A0A817B1T1_9BILA</name>
<sequence>MRPPPPLRHATRHSLVLIDEFGRGTSKFDGTAIACSVVSDLANRIQCRTLFSTHYHTLVDSFEKHEKVGLGHMSCMIEKDEETLTKEILVFLYKFVEGSCPKSHGFNAARSANISESIVELAQTKASAFERWVTLKRILLTMKKVTDSSQQHDILQFLSQLKLH</sequence>
<dbReference type="Proteomes" id="UP000663887">
    <property type="component" value="Unassembled WGS sequence"/>
</dbReference>
<dbReference type="InterPro" id="IPR045076">
    <property type="entry name" value="MutS"/>
</dbReference>
<keyword evidence="4" id="KW-0238">DNA-binding</keyword>
<dbReference type="SUPFAM" id="SSF52540">
    <property type="entry name" value="P-loop containing nucleoside triphosphate hydrolases"/>
    <property type="match status" value="1"/>
</dbReference>
<evidence type="ECO:0000313" key="7">
    <source>
        <dbReference type="EMBL" id="CAF4305806.1"/>
    </source>
</evidence>
<evidence type="ECO:0000313" key="6">
    <source>
        <dbReference type="EMBL" id="CAF2273258.1"/>
    </source>
</evidence>
<dbReference type="Pfam" id="PF00488">
    <property type="entry name" value="MutS_V"/>
    <property type="match status" value="1"/>
</dbReference>
<comment type="caution">
    <text evidence="6">The sequence shown here is derived from an EMBL/GenBank/DDBJ whole genome shotgun (WGS) entry which is preliminary data.</text>
</comment>
<dbReference type="GO" id="GO:0140664">
    <property type="term" value="F:ATP-dependent DNA damage sensor activity"/>
    <property type="evidence" value="ECO:0007669"/>
    <property type="project" value="InterPro"/>
</dbReference>
<dbReference type="PROSITE" id="PS00486">
    <property type="entry name" value="DNA_MISMATCH_REPAIR_2"/>
    <property type="match status" value="1"/>
</dbReference>
<dbReference type="GO" id="GO:0032301">
    <property type="term" value="C:MutSalpha complex"/>
    <property type="evidence" value="ECO:0007669"/>
    <property type="project" value="TreeGrafter"/>
</dbReference>
<gene>
    <name evidence="7" type="ORF">UXM345_LOCUS33671</name>
    <name evidence="6" type="ORF">XDN619_LOCUS37292</name>
</gene>
<dbReference type="AlphaFoldDB" id="A0A817B1T1"/>
<evidence type="ECO:0000256" key="4">
    <source>
        <dbReference type="ARBA" id="ARBA00023125"/>
    </source>
</evidence>
<dbReference type="EMBL" id="CAJOBF010011424">
    <property type="protein sequence ID" value="CAF4305806.1"/>
    <property type="molecule type" value="Genomic_DNA"/>
</dbReference>
<evidence type="ECO:0000256" key="2">
    <source>
        <dbReference type="ARBA" id="ARBA00022741"/>
    </source>
</evidence>
<evidence type="ECO:0000259" key="5">
    <source>
        <dbReference type="PROSITE" id="PS00486"/>
    </source>
</evidence>
<organism evidence="6 8">
    <name type="scientific">Rotaria magnacalcarata</name>
    <dbReference type="NCBI Taxonomy" id="392030"/>
    <lineage>
        <taxon>Eukaryota</taxon>
        <taxon>Metazoa</taxon>
        <taxon>Spiralia</taxon>
        <taxon>Gnathifera</taxon>
        <taxon>Rotifera</taxon>
        <taxon>Eurotatoria</taxon>
        <taxon>Bdelloidea</taxon>
        <taxon>Philodinida</taxon>
        <taxon>Philodinidae</taxon>
        <taxon>Rotaria</taxon>
    </lineage>
</organism>
<comment type="similarity">
    <text evidence="1">Belongs to the DNA mismatch repair MutS family.</text>
</comment>
<dbReference type="InterPro" id="IPR000432">
    <property type="entry name" value="DNA_mismatch_repair_MutS_C"/>
</dbReference>
<dbReference type="PANTHER" id="PTHR11361:SF148">
    <property type="entry name" value="DNA MISMATCH REPAIR PROTEIN MSH6"/>
    <property type="match status" value="1"/>
</dbReference>
<dbReference type="Proteomes" id="UP000663842">
    <property type="component" value="Unassembled WGS sequence"/>
</dbReference>
<keyword evidence="3" id="KW-0067">ATP-binding</keyword>
<feature type="domain" description="DNA mismatch repair proteins mutS family" evidence="5">
    <location>
        <begin position="14"/>
        <end position="30"/>
    </location>
</feature>
<dbReference type="GO" id="GO:0006298">
    <property type="term" value="P:mismatch repair"/>
    <property type="evidence" value="ECO:0007669"/>
    <property type="project" value="InterPro"/>
</dbReference>
<evidence type="ECO:0000256" key="1">
    <source>
        <dbReference type="ARBA" id="ARBA00006271"/>
    </source>
</evidence>
<evidence type="ECO:0000313" key="8">
    <source>
        <dbReference type="Proteomes" id="UP000663887"/>
    </source>
</evidence>
<dbReference type="Gene3D" id="3.40.50.300">
    <property type="entry name" value="P-loop containing nucleotide triphosphate hydrolases"/>
    <property type="match status" value="1"/>
</dbReference>
<dbReference type="GO" id="GO:0030983">
    <property type="term" value="F:mismatched DNA binding"/>
    <property type="evidence" value="ECO:0007669"/>
    <property type="project" value="InterPro"/>
</dbReference>
<dbReference type="EMBL" id="CAJNRG010019436">
    <property type="protein sequence ID" value="CAF2273258.1"/>
    <property type="molecule type" value="Genomic_DNA"/>
</dbReference>
<accession>A0A817B1T1</accession>
<dbReference type="PANTHER" id="PTHR11361">
    <property type="entry name" value="DNA MISMATCH REPAIR PROTEIN MUTS FAMILY MEMBER"/>
    <property type="match status" value="1"/>
</dbReference>
<reference evidence="6" key="1">
    <citation type="submission" date="2021-02" db="EMBL/GenBank/DDBJ databases">
        <authorList>
            <person name="Nowell W R."/>
        </authorList>
    </citation>
    <scope>NUCLEOTIDE SEQUENCE</scope>
</reference>
<dbReference type="InterPro" id="IPR027417">
    <property type="entry name" value="P-loop_NTPase"/>
</dbReference>